<dbReference type="OrthoDB" id="1971692at2"/>
<feature type="repeat" description="TPR" evidence="3">
    <location>
        <begin position="463"/>
        <end position="496"/>
    </location>
</feature>
<dbReference type="EMBL" id="OBEB01000001">
    <property type="protein sequence ID" value="SNY45702.1"/>
    <property type="molecule type" value="Genomic_DNA"/>
</dbReference>
<dbReference type="AlphaFoldDB" id="A0A285ICK6"/>
<feature type="transmembrane region" description="Helical" evidence="4">
    <location>
        <begin position="47"/>
        <end position="69"/>
    </location>
</feature>
<sequence>MKVVMRFLSELRRRKVIQTLIPFLGLIWLLLQIIAVVTPLLNLSPLVATSLTIFLFACFPVVFYLSWYFDITPQGIKVTEVDTTETPKPLGLKWWLGFAVVFAGSIMLGYHYFNSARTDYVKRTEGLVSSVKASSIAVLPFRDQSPDNDQQYLAAGVTEELASLLGQMSGLQVASASAGFSLARQNLLPVDIGKRLQVETLLSGSIHKSGNQLRLRVELISTSDGMTLWTQSFSRELTDIFAIETEIARAIVNLLQERYLAAGSLKNLNNTASSDAYLMYLRGREQYRLQTTESIKEARRLFEQAIALDPEYAMAYVALADTIILLAEGSAGFGILKADIAATLAEQHLAKALVRAPELAEAHAVRGLMLFYLKGETDAALPALNKALSLNPSLASAHLWRFAALEQLGRSQDAWQALQQAHKLDPIAITHQYNLAFKLAERGELTSAEQQYRQLIADFPDSPMGYAGLADLLTQTGELADSLNYWQQAYRLSPDNSNYHRSAIGLLIELDMLETAKRQTSDPRYEPTFLLRSQQYNELFSLIAFQLSANPEDPWVAFEAGWYQLLVGDKEQGIELLLQAHQYFDPSDLLSLPMCSPALEIAWAYQQRKQAEAAAKLLQQCNDSLPPAGPNGYQDIYRRYLNARLAALQNQTAKALSELTAAVNQGWRQWWSRHDPLLAPIADTTEAKALFNTIEQGLQQHRAKAAAKLQTTLPNSPD</sequence>
<organism evidence="5 6">
    <name type="scientific">Arsukibacterium tuosuense</name>
    <dbReference type="NCBI Taxonomy" id="1323745"/>
    <lineage>
        <taxon>Bacteria</taxon>
        <taxon>Pseudomonadati</taxon>
        <taxon>Pseudomonadota</taxon>
        <taxon>Gammaproteobacteria</taxon>
        <taxon>Chromatiales</taxon>
        <taxon>Chromatiaceae</taxon>
        <taxon>Arsukibacterium</taxon>
    </lineage>
</organism>
<keyword evidence="4" id="KW-0472">Membrane</keyword>
<keyword evidence="2 3" id="KW-0802">TPR repeat</keyword>
<evidence type="ECO:0000256" key="2">
    <source>
        <dbReference type="ARBA" id="ARBA00022803"/>
    </source>
</evidence>
<reference evidence="6" key="1">
    <citation type="submission" date="2017-09" db="EMBL/GenBank/DDBJ databases">
        <authorList>
            <person name="Varghese N."/>
            <person name="Submissions S."/>
        </authorList>
    </citation>
    <scope>NUCLEOTIDE SEQUENCE [LARGE SCALE GENOMIC DNA]</scope>
    <source>
        <strain evidence="6">CGMCC 1.12461</strain>
    </source>
</reference>
<evidence type="ECO:0000313" key="5">
    <source>
        <dbReference type="EMBL" id="SNY45702.1"/>
    </source>
</evidence>
<feature type="transmembrane region" description="Helical" evidence="4">
    <location>
        <begin position="90"/>
        <end position="113"/>
    </location>
</feature>
<dbReference type="SMART" id="SM00028">
    <property type="entry name" value="TPR"/>
    <property type="match status" value="5"/>
</dbReference>
<dbReference type="SUPFAM" id="SSF48452">
    <property type="entry name" value="TPR-like"/>
    <property type="match status" value="1"/>
</dbReference>
<keyword evidence="6" id="KW-1185">Reference proteome</keyword>
<evidence type="ECO:0000313" key="6">
    <source>
        <dbReference type="Proteomes" id="UP000219353"/>
    </source>
</evidence>
<protein>
    <submittedName>
        <fullName evidence="5">TolB amino-terminal domain-containing protein</fullName>
    </submittedName>
</protein>
<dbReference type="PANTHER" id="PTHR44858:SF1">
    <property type="entry name" value="UDP-N-ACETYLGLUCOSAMINE--PEPTIDE N-ACETYLGLUCOSAMINYLTRANSFERASE SPINDLY-RELATED"/>
    <property type="match status" value="1"/>
</dbReference>
<dbReference type="InterPro" id="IPR019734">
    <property type="entry name" value="TPR_rpt"/>
</dbReference>
<feature type="transmembrane region" description="Helical" evidence="4">
    <location>
        <begin position="20"/>
        <end position="41"/>
    </location>
</feature>
<dbReference type="Proteomes" id="UP000219353">
    <property type="component" value="Unassembled WGS sequence"/>
</dbReference>
<dbReference type="Gene3D" id="1.25.40.10">
    <property type="entry name" value="Tetratricopeptide repeat domain"/>
    <property type="match status" value="3"/>
</dbReference>
<keyword evidence="1" id="KW-0677">Repeat</keyword>
<dbReference type="PANTHER" id="PTHR44858">
    <property type="entry name" value="TETRATRICOPEPTIDE REPEAT PROTEIN 6"/>
    <property type="match status" value="1"/>
</dbReference>
<dbReference type="PROSITE" id="PS50005">
    <property type="entry name" value="TPR"/>
    <property type="match status" value="1"/>
</dbReference>
<evidence type="ECO:0000256" key="4">
    <source>
        <dbReference type="SAM" id="Phobius"/>
    </source>
</evidence>
<dbReference type="InterPro" id="IPR050498">
    <property type="entry name" value="Ycf3"/>
</dbReference>
<keyword evidence="4" id="KW-0812">Transmembrane</keyword>
<dbReference type="InterPro" id="IPR011990">
    <property type="entry name" value="TPR-like_helical_dom_sf"/>
</dbReference>
<dbReference type="Gene3D" id="3.40.50.10610">
    <property type="entry name" value="ABC-type transport auxiliary lipoprotein component"/>
    <property type="match status" value="1"/>
</dbReference>
<keyword evidence="4" id="KW-1133">Transmembrane helix</keyword>
<name>A0A285ICK6_9GAMM</name>
<evidence type="ECO:0000256" key="1">
    <source>
        <dbReference type="ARBA" id="ARBA00022737"/>
    </source>
</evidence>
<accession>A0A285ICK6</accession>
<gene>
    <name evidence="5" type="ORF">SAMN06297280_0942</name>
</gene>
<dbReference type="RefSeq" id="WP_097110145.1">
    <property type="nucleotide sequence ID" value="NZ_OBEB01000001.1"/>
</dbReference>
<proteinExistence type="predicted"/>
<evidence type="ECO:0000256" key="3">
    <source>
        <dbReference type="PROSITE-ProRule" id="PRU00339"/>
    </source>
</evidence>